<dbReference type="SUPFAM" id="SSF51197">
    <property type="entry name" value="Clavaminate synthase-like"/>
    <property type="match status" value="1"/>
</dbReference>
<proteinExistence type="predicted"/>
<keyword evidence="4" id="KW-1185">Reference proteome</keyword>
<feature type="region of interest" description="Disordered" evidence="1">
    <location>
        <begin position="535"/>
        <end position="561"/>
    </location>
</feature>
<feature type="region of interest" description="Disordered" evidence="1">
    <location>
        <begin position="869"/>
        <end position="1295"/>
    </location>
</feature>
<dbReference type="SMART" id="SM00558">
    <property type="entry name" value="JmjC"/>
    <property type="match status" value="1"/>
</dbReference>
<feature type="region of interest" description="Disordered" evidence="1">
    <location>
        <begin position="743"/>
        <end position="852"/>
    </location>
</feature>
<evidence type="ECO:0000256" key="1">
    <source>
        <dbReference type="SAM" id="MobiDB-lite"/>
    </source>
</evidence>
<dbReference type="PANTHER" id="PTHR35711">
    <property type="entry name" value="EXPRESSED PROTEIN"/>
    <property type="match status" value="1"/>
</dbReference>
<dbReference type="SMART" id="SM00384">
    <property type="entry name" value="AT_hook"/>
    <property type="match status" value="3"/>
</dbReference>
<protein>
    <recommendedName>
        <fullName evidence="2">JmjC domain-containing protein</fullName>
    </recommendedName>
</protein>
<dbReference type="PRINTS" id="PR00929">
    <property type="entry name" value="ATHOOK"/>
</dbReference>
<feature type="region of interest" description="Disordered" evidence="1">
    <location>
        <begin position="671"/>
        <end position="692"/>
    </location>
</feature>
<feature type="compositionally biased region" description="Low complexity" evidence="1">
    <location>
        <begin position="1242"/>
        <end position="1259"/>
    </location>
</feature>
<organism evidence="3 4">
    <name type="scientific">Cytospora chrysosperma</name>
    <name type="common">Cytospora canker fungus</name>
    <name type="synonym">Sphaeria chrysosperma</name>
    <dbReference type="NCBI Taxonomy" id="252740"/>
    <lineage>
        <taxon>Eukaryota</taxon>
        <taxon>Fungi</taxon>
        <taxon>Dikarya</taxon>
        <taxon>Ascomycota</taxon>
        <taxon>Pezizomycotina</taxon>
        <taxon>Sordariomycetes</taxon>
        <taxon>Sordariomycetidae</taxon>
        <taxon>Diaporthales</taxon>
        <taxon>Cytosporaceae</taxon>
        <taxon>Cytospora</taxon>
    </lineage>
</organism>
<feature type="compositionally biased region" description="Pro residues" evidence="1">
    <location>
        <begin position="1183"/>
        <end position="1193"/>
    </location>
</feature>
<feature type="compositionally biased region" description="Acidic residues" evidence="1">
    <location>
        <begin position="1261"/>
        <end position="1279"/>
    </location>
</feature>
<feature type="domain" description="JmjC" evidence="2">
    <location>
        <begin position="169"/>
        <end position="335"/>
    </location>
</feature>
<feature type="compositionally biased region" description="Low complexity" evidence="1">
    <location>
        <begin position="1021"/>
        <end position="1041"/>
    </location>
</feature>
<feature type="compositionally biased region" description="Basic and acidic residues" evidence="1">
    <location>
        <begin position="535"/>
        <end position="547"/>
    </location>
</feature>
<name>A0A423WM64_CYTCH</name>
<reference evidence="3 4" key="1">
    <citation type="submission" date="2015-09" db="EMBL/GenBank/DDBJ databases">
        <title>Host preference determinants of Valsa canker pathogens revealed by comparative genomics.</title>
        <authorList>
            <person name="Yin Z."/>
            <person name="Huang L."/>
        </authorList>
    </citation>
    <scope>NUCLEOTIDE SEQUENCE [LARGE SCALE GENOMIC DNA]</scope>
    <source>
        <strain evidence="3 4">YSFL</strain>
    </source>
</reference>
<evidence type="ECO:0000313" key="4">
    <source>
        <dbReference type="Proteomes" id="UP000284375"/>
    </source>
</evidence>
<feature type="compositionally biased region" description="Low complexity" evidence="1">
    <location>
        <begin position="924"/>
        <end position="942"/>
    </location>
</feature>
<dbReference type="InterPro" id="IPR017956">
    <property type="entry name" value="AT_hook_DNA-bd_motif"/>
</dbReference>
<feature type="compositionally biased region" description="Acidic residues" evidence="1">
    <location>
        <begin position="548"/>
        <end position="559"/>
    </location>
</feature>
<dbReference type="PANTHER" id="PTHR35711:SF1">
    <property type="entry name" value="ECTODERMAL, ISOFORM F"/>
    <property type="match status" value="1"/>
</dbReference>
<dbReference type="Gene3D" id="2.60.120.650">
    <property type="entry name" value="Cupin"/>
    <property type="match status" value="1"/>
</dbReference>
<feature type="region of interest" description="Disordered" evidence="1">
    <location>
        <begin position="579"/>
        <end position="628"/>
    </location>
</feature>
<feature type="compositionally biased region" description="Acidic residues" evidence="1">
    <location>
        <begin position="1081"/>
        <end position="1095"/>
    </location>
</feature>
<dbReference type="Pfam" id="PF02373">
    <property type="entry name" value="JmjC"/>
    <property type="match status" value="1"/>
</dbReference>
<dbReference type="STRING" id="252740.A0A423WM64"/>
<feature type="compositionally biased region" description="Basic residues" evidence="1">
    <location>
        <begin position="1054"/>
        <end position="1067"/>
    </location>
</feature>
<evidence type="ECO:0000259" key="2">
    <source>
        <dbReference type="PROSITE" id="PS51184"/>
    </source>
</evidence>
<dbReference type="GO" id="GO:0003677">
    <property type="term" value="F:DNA binding"/>
    <property type="evidence" value="ECO:0007669"/>
    <property type="project" value="InterPro"/>
</dbReference>
<dbReference type="PROSITE" id="PS51184">
    <property type="entry name" value="JMJC"/>
    <property type="match status" value="1"/>
</dbReference>
<accession>A0A423WM64</accession>
<feature type="compositionally biased region" description="Basic and acidic residues" evidence="1">
    <location>
        <begin position="595"/>
        <end position="608"/>
    </location>
</feature>
<dbReference type="OrthoDB" id="298344at2759"/>
<dbReference type="Proteomes" id="UP000284375">
    <property type="component" value="Unassembled WGS sequence"/>
</dbReference>
<sequence length="1327" mass="148300">MPSIATHPQAKFDPIPPDLHLEGLVDRTPNFEWVQRIPANKIRKLEFEKLVWYQVVKQGKPLVIEGWNSKLPKSLFSAQYLETAYNKKQEEVRDINAHANIPMTMGHYLRSMRQLTDQWTPNNFRDERRQRLYMKDIDCPPEWHDHLRKVMPPGLFYWNENVEDHGSKDDDIFMEEHTAAPAGDLMSSLPAEMRAQNLMCYIGHEGTYTPAHREMCGSLGQNIMVEASGNENGEKEGSSVWFMTETKDRQVVREYFLSMLGHDVEIEKHFAQVNAWKKATFPVYIVEQKPGDFILIPPLAPHQVWNRGTRTMKVAWNRTTVDTLDYALHEALPRQRLVCRDEQYKNKAIIYYTLQKYYQQLRDAVESQMSLLLGEEVGRDSVRLTQLKKDFKKLLQLFTEILVDEMFASKEKNVELVPYDSCVICSYCRSNIFNKFLTCKHCVRELIGGDQDTYDVCMECYAMGRSCLCVSGLSWCEQWDWSELVDNYELWRGMVIYNDGYVDMNLSPPPLEVARLKIGRKSLAQICQEQLRRRPFNDISKPDKEPDPEPSEPEVDDQDDRSQETLVDFRVHNLNWLHAAGDGSRNHNSKRIQRLRQEAEADKAKDNADAVGDLEDGGPGPNQDMVTQPPVTDGFENHRAIDTPANGAAEYSTDQAGGQPQSVNITEAAGLSMLPDPNGSLFPEPEAYPDPSALGVERRLGRLYYEQEDDPDKILFNPYEEPTERDIFDEEFEESEWVKKSLRAAKRRARQDDDPDFVVGKSHRKKARIEKEHPPDALHNVDPALLGEDTPMVDALSAPPQTERQEAPAEADGHHEPGEQDDSDEGLVDKGRPFDPNVPTLRHSRPKISYADMDDIDEFNDVLPIKPKVVTPTPQLAQEASRDPIDLAAEAMRAIAGGSEAQDSTPAPVRKRGPGRPRKSDSGTPRSAPRAPSKPSTPQAGAPKRRGRPPRSSLAISAVAIDDEPESPKDSTIEELEQQLARELEEDEAPSEPASRSVSVQKRPRGRPRKNPATATTVEEPSSGRATRSRGTSAAAAPGPSNEKFLSMAERMALRGKKVKIGKRKSSRGAVERVPSKSNEAEDAEDANYAEDEAPAEVSTAPIDDQAPVDRDPDVQGDDDVPMDNAPEYFDDASEHISPGPASVAPETKVLSVASRSRDSSVRVSSKESSRAPVEPTYDTMEPSPPPPLPKPAGPTIVRLGDSDEEDEENVGGPTVVRLGDFDEDGYSYYSGDGGSDRESVSDSGSGSKSGSNSGSRAGSADDDDDDDDEDEDEDEDDDIPARPSTTGKPALRGRLAMRGRVFNQSIWLLYTHPAGAANEFYDARCE</sequence>
<evidence type="ECO:0000313" key="3">
    <source>
        <dbReference type="EMBL" id="ROW04382.1"/>
    </source>
</evidence>
<comment type="caution">
    <text evidence="3">The sequence shown here is derived from an EMBL/GenBank/DDBJ whole genome shotgun (WGS) entry which is preliminary data.</text>
</comment>
<feature type="compositionally biased region" description="Basic and acidic residues" evidence="1">
    <location>
        <begin position="1156"/>
        <end position="1170"/>
    </location>
</feature>
<feature type="compositionally biased region" description="Basic and acidic residues" evidence="1">
    <location>
        <begin position="803"/>
        <end position="818"/>
    </location>
</feature>
<dbReference type="EMBL" id="LJZO01000002">
    <property type="protein sequence ID" value="ROW04382.1"/>
    <property type="molecule type" value="Genomic_DNA"/>
</dbReference>
<gene>
    <name evidence="3" type="ORF">VSDG_01191</name>
</gene>
<dbReference type="InterPro" id="IPR003347">
    <property type="entry name" value="JmjC_dom"/>
</dbReference>